<dbReference type="EMBL" id="JXTB01000025">
    <property type="protein sequence ID" value="PON75090.1"/>
    <property type="molecule type" value="Genomic_DNA"/>
</dbReference>
<accession>A0A2P5DP86</accession>
<keyword evidence="2" id="KW-1185">Reference proteome</keyword>
<protein>
    <submittedName>
        <fullName evidence="1">Uncharacterized protein</fullName>
    </submittedName>
</protein>
<dbReference type="Proteomes" id="UP000237105">
    <property type="component" value="Unassembled WGS sequence"/>
</dbReference>
<evidence type="ECO:0000313" key="1">
    <source>
        <dbReference type="EMBL" id="PON75090.1"/>
    </source>
</evidence>
<gene>
    <name evidence="1" type="ORF">PanWU01x14_044420</name>
</gene>
<sequence length="75" mass="7919">MVNGPQSHQQFHLGPDVSADIVCVETSPLESLRPTSACAPTMPPFDVGLRDHANQPAGLDGGAVNATERVELRLV</sequence>
<dbReference type="AlphaFoldDB" id="A0A2P5DP86"/>
<organism evidence="1 2">
    <name type="scientific">Parasponia andersonii</name>
    <name type="common">Sponia andersonii</name>
    <dbReference type="NCBI Taxonomy" id="3476"/>
    <lineage>
        <taxon>Eukaryota</taxon>
        <taxon>Viridiplantae</taxon>
        <taxon>Streptophyta</taxon>
        <taxon>Embryophyta</taxon>
        <taxon>Tracheophyta</taxon>
        <taxon>Spermatophyta</taxon>
        <taxon>Magnoliopsida</taxon>
        <taxon>eudicotyledons</taxon>
        <taxon>Gunneridae</taxon>
        <taxon>Pentapetalae</taxon>
        <taxon>rosids</taxon>
        <taxon>fabids</taxon>
        <taxon>Rosales</taxon>
        <taxon>Cannabaceae</taxon>
        <taxon>Parasponia</taxon>
    </lineage>
</organism>
<proteinExistence type="predicted"/>
<reference evidence="2" key="1">
    <citation type="submission" date="2016-06" db="EMBL/GenBank/DDBJ databases">
        <title>Parallel loss of symbiosis genes in relatives of nitrogen-fixing non-legume Parasponia.</title>
        <authorList>
            <person name="Van Velzen R."/>
            <person name="Holmer R."/>
            <person name="Bu F."/>
            <person name="Rutten L."/>
            <person name="Van Zeijl A."/>
            <person name="Liu W."/>
            <person name="Santuari L."/>
            <person name="Cao Q."/>
            <person name="Sharma T."/>
            <person name="Shen D."/>
            <person name="Roswanjaya Y."/>
            <person name="Wardhani T."/>
            <person name="Kalhor M.S."/>
            <person name="Jansen J."/>
            <person name="Van den Hoogen J."/>
            <person name="Gungor B."/>
            <person name="Hartog M."/>
            <person name="Hontelez J."/>
            <person name="Verver J."/>
            <person name="Yang W.-C."/>
            <person name="Schijlen E."/>
            <person name="Repin R."/>
            <person name="Schilthuizen M."/>
            <person name="Schranz E."/>
            <person name="Heidstra R."/>
            <person name="Miyata K."/>
            <person name="Fedorova E."/>
            <person name="Kohlen W."/>
            <person name="Bisseling T."/>
            <person name="Smit S."/>
            <person name="Geurts R."/>
        </authorList>
    </citation>
    <scope>NUCLEOTIDE SEQUENCE [LARGE SCALE GENOMIC DNA]</scope>
    <source>
        <strain evidence="2">cv. WU1-14</strain>
    </source>
</reference>
<evidence type="ECO:0000313" key="2">
    <source>
        <dbReference type="Proteomes" id="UP000237105"/>
    </source>
</evidence>
<comment type="caution">
    <text evidence="1">The sequence shown here is derived from an EMBL/GenBank/DDBJ whole genome shotgun (WGS) entry which is preliminary data.</text>
</comment>
<name>A0A2P5DP86_PARAD</name>